<dbReference type="InterPro" id="IPR013105">
    <property type="entry name" value="TPR_2"/>
</dbReference>
<dbReference type="AlphaFoldDB" id="A0A2U1STF7"/>
<comment type="caution">
    <text evidence="6">The sequence shown here is derived from an EMBL/GenBank/DDBJ whole genome shotgun (WGS) entry which is preliminary data.</text>
</comment>
<gene>
    <name evidence="6" type="ORF">C5689_05525</name>
</gene>
<keyword evidence="5" id="KW-0472">Membrane</keyword>
<feature type="compositionally biased region" description="Low complexity" evidence="4">
    <location>
        <begin position="228"/>
        <end position="243"/>
    </location>
</feature>
<keyword evidence="5" id="KW-1133">Transmembrane helix</keyword>
<protein>
    <submittedName>
        <fullName evidence="6">Uncharacterized protein</fullName>
    </submittedName>
</protein>
<evidence type="ECO:0000256" key="2">
    <source>
        <dbReference type="ARBA" id="ARBA00022803"/>
    </source>
</evidence>
<evidence type="ECO:0000313" key="7">
    <source>
        <dbReference type="Proteomes" id="UP000245137"/>
    </source>
</evidence>
<sequence>MASARVAGLWALRPSARGGAAAARSAREGRLSAHRRRSEAPRLGPRAFGLALFFLILSLLVAGCSFGRQLGGRALLASGLASAAANVFADPAWKGAAFYSAGRFEEAAAAFARDADSAYDLGNALALSGHYKEAVAAYDRALRADPDDDDASYNKSLLLGLIERESGGGDARANSPAMGRQRALGSLDDDKGGGGEGAAGERETSSRPGDRGGAKASKLGKGQEESAESGAGATGAVGASEGAGRTGGQRIDVAALLHERDRRVRRRLEARSVRPSADWLQNLDDDPGRFLKLRIAAEKARRLRAGGGPLEEDD</sequence>
<proteinExistence type="predicted"/>
<evidence type="ECO:0000256" key="5">
    <source>
        <dbReference type="SAM" id="Phobius"/>
    </source>
</evidence>
<dbReference type="PROSITE" id="PS50005">
    <property type="entry name" value="TPR"/>
    <property type="match status" value="1"/>
</dbReference>
<feature type="compositionally biased region" description="Basic and acidic residues" evidence="4">
    <location>
        <begin position="188"/>
        <end position="213"/>
    </location>
</feature>
<keyword evidence="7" id="KW-1185">Reference proteome</keyword>
<dbReference type="SMART" id="SM00028">
    <property type="entry name" value="TPR"/>
    <property type="match status" value="1"/>
</dbReference>
<dbReference type="EMBL" id="PUIV01000005">
    <property type="protein sequence ID" value="PWB94905.1"/>
    <property type="molecule type" value="Genomic_DNA"/>
</dbReference>
<organism evidence="6 7">
    <name type="scientific">Methylosinus sporium</name>
    <dbReference type="NCBI Taxonomy" id="428"/>
    <lineage>
        <taxon>Bacteria</taxon>
        <taxon>Pseudomonadati</taxon>
        <taxon>Pseudomonadota</taxon>
        <taxon>Alphaproteobacteria</taxon>
        <taxon>Hyphomicrobiales</taxon>
        <taxon>Methylocystaceae</taxon>
        <taxon>Methylosinus</taxon>
    </lineage>
</organism>
<dbReference type="SUPFAM" id="SSF48452">
    <property type="entry name" value="TPR-like"/>
    <property type="match status" value="1"/>
</dbReference>
<evidence type="ECO:0000256" key="1">
    <source>
        <dbReference type="ARBA" id="ARBA00022737"/>
    </source>
</evidence>
<evidence type="ECO:0000256" key="3">
    <source>
        <dbReference type="PROSITE-ProRule" id="PRU00339"/>
    </source>
</evidence>
<keyword evidence="1" id="KW-0677">Repeat</keyword>
<dbReference type="Pfam" id="PF07719">
    <property type="entry name" value="TPR_2"/>
    <property type="match status" value="1"/>
</dbReference>
<dbReference type="InterPro" id="IPR011990">
    <property type="entry name" value="TPR-like_helical_dom_sf"/>
</dbReference>
<reference evidence="6 7" key="1">
    <citation type="journal article" date="2018" name="Appl. Microbiol. Biotechnol.">
        <title>Co-cultivation of the strictly anaerobic methanogen Methanosarcina barkeri with aerobic methanotrophs in an oxygen-limited membrane bioreactor.</title>
        <authorList>
            <person name="In 't Zandt M.H."/>
            <person name="van den Bosch T.J.M."/>
            <person name="Rijkers R."/>
            <person name="van Kessel M.A.H.J."/>
            <person name="Jetten M.S.M."/>
            <person name="Welte C.U."/>
        </authorList>
    </citation>
    <scope>NUCLEOTIDE SEQUENCE [LARGE SCALE GENOMIC DNA]</scope>
    <source>
        <strain evidence="6 7">DSM 17706</strain>
    </source>
</reference>
<evidence type="ECO:0000313" key="6">
    <source>
        <dbReference type="EMBL" id="PWB94905.1"/>
    </source>
</evidence>
<keyword evidence="5" id="KW-0812">Transmembrane</keyword>
<evidence type="ECO:0000256" key="4">
    <source>
        <dbReference type="SAM" id="MobiDB-lite"/>
    </source>
</evidence>
<feature type="repeat" description="TPR" evidence="3">
    <location>
        <begin position="115"/>
        <end position="148"/>
    </location>
</feature>
<dbReference type="PROSITE" id="PS50293">
    <property type="entry name" value="TPR_REGION"/>
    <property type="match status" value="1"/>
</dbReference>
<feature type="region of interest" description="Disordered" evidence="4">
    <location>
        <begin position="168"/>
        <end position="251"/>
    </location>
</feature>
<name>A0A2U1STF7_METSR</name>
<dbReference type="InterPro" id="IPR019734">
    <property type="entry name" value="TPR_rpt"/>
</dbReference>
<dbReference type="Proteomes" id="UP000245137">
    <property type="component" value="Unassembled WGS sequence"/>
</dbReference>
<feature type="transmembrane region" description="Helical" evidence="5">
    <location>
        <begin position="46"/>
        <end position="66"/>
    </location>
</feature>
<accession>A0A2U1STF7</accession>
<keyword evidence="2 3" id="KW-0802">TPR repeat</keyword>
<dbReference type="Gene3D" id="1.25.40.10">
    <property type="entry name" value="Tetratricopeptide repeat domain"/>
    <property type="match status" value="1"/>
</dbReference>